<evidence type="ECO:0000256" key="2">
    <source>
        <dbReference type="PIRSR" id="PIRSR006232-1"/>
    </source>
</evidence>
<protein>
    <submittedName>
        <fullName evidence="6">Pirin family protein</fullName>
    </submittedName>
</protein>
<dbReference type="CDD" id="cd02247">
    <property type="entry name" value="cupin_pirin_C"/>
    <property type="match status" value="1"/>
</dbReference>
<reference evidence="6" key="2">
    <citation type="submission" date="2021-09" db="EMBL/GenBank/DDBJ databases">
        <authorList>
            <person name="Gilroy R."/>
        </authorList>
    </citation>
    <scope>NUCLEOTIDE SEQUENCE</scope>
    <source>
        <strain evidence="6">316</strain>
    </source>
</reference>
<dbReference type="AlphaFoldDB" id="A0A921E5G4"/>
<feature type="binding site" evidence="2">
    <location>
        <position position="75"/>
    </location>
    <ligand>
        <name>Fe cation</name>
        <dbReference type="ChEBI" id="CHEBI:24875"/>
    </ligand>
</feature>
<comment type="similarity">
    <text evidence="1 3">Belongs to the pirin family.</text>
</comment>
<dbReference type="Proteomes" id="UP000742631">
    <property type="component" value="Unassembled WGS sequence"/>
</dbReference>
<evidence type="ECO:0000313" key="6">
    <source>
        <dbReference type="EMBL" id="HJE25436.1"/>
    </source>
</evidence>
<dbReference type="SUPFAM" id="SSF51182">
    <property type="entry name" value="RmlC-like cupins"/>
    <property type="match status" value="1"/>
</dbReference>
<comment type="caution">
    <text evidence="6">The sequence shown here is derived from an EMBL/GenBank/DDBJ whole genome shotgun (WGS) entry which is preliminary data.</text>
</comment>
<dbReference type="EMBL" id="DYYG01000052">
    <property type="protein sequence ID" value="HJE25436.1"/>
    <property type="molecule type" value="Genomic_DNA"/>
</dbReference>
<organism evidence="6 7">
    <name type="scientific">Methylorubrum populi</name>
    <dbReference type="NCBI Taxonomy" id="223967"/>
    <lineage>
        <taxon>Bacteria</taxon>
        <taxon>Pseudomonadati</taxon>
        <taxon>Pseudomonadota</taxon>
        <taxon>Alphaproteobacteria</taxon>
        <taxon>Hyphomicrobiales</taxon>
        <taxon>Methylobacteriaceae</taxon>
        <taxon>Methylorubrum</taxon>
    </lineage>
</organism>
<dbReference type="GO" id="GO:0046872">
    <property type="term" value="F:metal ion binding"/>
    <property type="evidence" value="ECO:0007669"/>
    <property type="project" value="UniProtKB-KW"/>
</dbReference>
<accession>A0A921E5G4</accession>
<proteinExistence type="inferred from homology"/>
<name>A0A921E5G4_9HYPH</name>
<evidence type="ECO:0000259" key="4">
    <source>
        <dbReference type="Pfam" id="PF02678"/>
    </source>
</evidence>
<evidence type="ECO:0000256" key="1">
    <source>
        <dbReference type="ARBA" id="ARBA00008416"/>
    </source>
</evidence>
<evidence type="ECO:0000313" key="7">
    <source>
        <dbReference type="Proteomes" id="UP000742631"/>
    </source>
</evidence>
<feature type="binding site" evidence="2">
    <location>
        <position position="119"/>
    </location>
    <ligand>
        <name>Fe cation</name>
        <dbReference type="ChEBI" id="CHEBI:24875"/>
    </ligand>
</feature>
<evidence type="ECO:0000256" key="3">
    <source>
        <dbReference type="RuleBase" id="RU003457"/>
    </source>
</evidence>
<feature type="domain" description="Pirin C-terminal" evidence="5">
    <location>
        <begin position="192"/>
        <end position="290"/>
    </location>
</feature>
<sequence length="310" mass="33922">MSWNPALEPGCPNTVDIDAIETLIVPRAHDLGGFAVRRALPAPKRQMVGPFIFFDQAGPAEFITGTGVDVRPHPHIGLATVTYLYRGEFQHRDSLGTNQTILPGAVNWMVAGRGVTHSERTTAETRRAPHSLYGIQTWVALPESHEDATPSFEHHGKATLPMIEDGGVSLRLILGHAYGERAPANVFSETFYADVTLAPGTRFPLPDDHEDRGLYVVEGSISIAGQDFEAGRMMVFRPGDRITVSAGPSGARLMALGGATLSGPRYIWWNFVSSSREKIEAAKEEWRRGAWGEGQFDLPPDDRAEFIPLP</sequence>
<keyword evidence="2" id="KW-0408">Iron</keyword>
<gene>
    <name evidence="6" type="ORF">K8W01_17420</name>
</gene>
<dbReference type="Pfam" id="PF02678">
    <property type="entry name" value="Pirin"/>
    <property type="match status" value="1"/>
</dbReference>
<keyword evidence="2" id="KW-0479">Metal-binding</keyword>
<feature type="binding site" evidence="2">
    <location>
        <position position="117"/>
    </location>
    <ligand>
        <name>Fe cation</name>
        <dbReference type="ChEBI" id="CHEBI:24875"/>
    </ligand>
</feature>
<dbReference type="InterPro" id="IPR011051">
    <property type="entry name" value="RmlC_Cupin_sf"/>
</dbReference>
<dbReference type="Pfam" id="PF05726">
    <property type="entry name" value="Pirin_C"/>
    <property type="match status" value="1"/>
</dbReference>
<dbReference type="Gene3D" id="2.60.120.10">
    <property type="entry name" value="Jelly Rolls"/>
    <property type="match status" value="2"/>
</dbReference>
<dbReference type="CDD" id="cd02909">
    <property type="entry name" value="cupin_pirin_N"/>
    <property type="match status" value="1"/>
</dbReference>
<feature type="binding site" evidence="2">
    <location>
        <position position="73"/>
    </location>
    <ligand>
        <name>Fe cation</name>
        <dbReference type="ChEBI" id="CHEBI:24875"/>
    </ligand>
</feature>
<dbReference type="InterPro" id="IPR012093">
    <property type="entry name" value="Pirin"/>
</dbReference>
<evidence type="ECO:0000259" key="5">
    <source>
        <dbReference type="Pfam" id="PF05726"/>
    </source>
</evidence>
<dbReference type="PIRSF" id="PIRSF006232">
    <property type="entry name" value="Pirin"/>
    <property type="match status" value="1"/>
</dbReference>
<dbReference type="InterPro" id="IPR008778">
    <property type="entry name" value="Pirin_C_dom"/>
</dbReference>
<dbReference type="InterPro" id="IPR014710">
    <property type="entry name" value="RmlC-like_jellyroll"/>
</dbReference>
<dbReference type="InterPro" id="IPR003829">
    <property type="entry name" value="Pirin_N_dom"/>
</dbReference>
<dbReference type="PANTHER" id="PTHR13903">
    <property type="entry name" value="PIRIN-RELATED"/>
    <property type="match status" value="1"/>
</dbReference>
<dbReference type="PANTHER" id="PTHR13903:SF8">
    <property type="entry name" value="PIRIN"/>
    <property type="match status" value="1"/>
</dbReference>
<feature type="domain" description="Pirin N-terminal" evidence="4">
    <location>
        <begin position="34"/>
        <end position="139"/>
    </location>
</feature>
<comment type="cofactor">
    <cofactor evidence="2">
        <name>Fe cation</name>
        <dbReference type="ChEBI" id="CHEBI:24875"/>
    </cofactor>
    <text evidence="2">Binds 1 Fe cation per subunit.</text>
</comment>
<reference evidence="6" key="1">
    <citation type="journal article" date="2021" name="PeerJ">
        <title>Extensive microbial diversity within the chicken gut microbiome revealed by metagenomics and culture.</title>
        <authorList>
            <person name="Gilroy R."/>
            <person name="Ravi A."/>
            <person name="Getino M."/>
            <person name="Pursley I."/>
            <person name="Horton D.L."/>
            <person name="Alikhan N.F."/>
            <person name="Baker D."/>
            <person name="Gharbi K."/>
            <person name="Hall N."/>
            <person name="Watson M."/>
            <person name="Adriaenssens E.M."/>
            <person name="Foster-Nyarko E."/>
            <person name="Jarju S."/>
            <person name="Secka A."/>
            <person name="Antonio M."/>
            <person name="Oren A."/>
            <person name="Chaudhuri R.R."/>
            <person name="La Ragione R."/>
            <person name="Hildebrand F."/>
            <person name="Pallen M.J."/>
        </authorList>
    </citation>
    <scope>NUCLEOTIDE SEQUENCE</scope>
    <source>
        <strain evidence="6">316</strain>
    </source>
</reference>